<keyword evidence="4" id="KW-1185">Reference proteome</keyword>
<proteinExistence type="inferred from homology"/>
<dbReference type="Gene3D" id="3.40.50.620">
    <property type="entry name" value="HUPs"/>
    <property type="match status" value="1"/>
</dbReference>
<evidence type="ECO:0000256" key="1">
    <source>
        <dbReference type="ARBA" id="ARBA00008791"/>
    </source>
</evidence>
<comment type="similarity">
    <text evidence="1">Belongs to the universal stress protein A family.</text>
</comment>
<evidence type="ECO:0000313" key="4">
    <source>
        <dbReference type="Proteomes" id="UP000032408"/>
    </source>
</evidence>
<dbReference type="RefSeq" id="WP_048115867.1">
    <property type="nucleotide sequence ID" value="NZ_CP011070.1"/>
</dbReference>
<dbReference type="STRING" id="1580092.NADRNF5_0793"/>
<name>A0A0D5C256_9ARCH</name>
<dbReference type="OrthoDB" id="105697at2157"/>
<reference evidence="3 4" key="2">
    <citation type="journal article" date="2016" name="ISME J.">
        <title>Physiological and genomic characterization of two novel marine thaumarchaeal strains indicates niche differentiation.</title>
        <authorList>
            <person name="Bayer B."/>
            <person name="Vojvoda J."/>
            <person name="Offre P."/>
            <person name="Alves R.J."/>
            <person name="Elisabeth N.H."/>
            <person name="Garcia J.A."/>
            <person name="Volland J.M."/>
            <person name="Srivastava A."/>
            <person name="Schleper C."/>
            <person name="Herndl G.J."/>
        </authorList>
    </citation>
    <scope>NUCLEOTIDE SEQUENCE [LARGE SCALE GENOMIC DNA]</scope>
    <source>
        <strain evidence="3 4">NF5</strain>
    </source>
</reference>
<dbReference type="KEGG" id="nin:NADRNF5_0793"/>
<protein>
    <submittedName>
        <fullName evidence="3">Universal stress family protein</fullName>
    </submittedName>
</protein>
<dbReference type="PANTHER" id="PTHR46268:SF6">
    <property type="entry name" value="UNIVERSAL STRESS PROTEIN UP12"/>
    <property type="match status" value="1"/>
</dbReference>
<gene>
    <name evidence="3" type="ORF">NADRNF5_0793</name>
</gene>
<dbReference type="CDD" id="cd00293">
    <property type="entry name" value="USP-like"/>
    <property type="match status" value="1"/>
</dbReference>
<dbReference type="EMBL" id="CP011070">
    <property type="protein sequence ID" value="AJW70487.1"/>
    <property type="molecule type" value="Genomic_DNA"/>
</dbReference>
<dbReference type="Pfam" id="PF00582">
    <property type="entry name" value="Usp"/>
    <property type="match status" value="1"/>
</dbReference>
<feature type="domain" description="UspA" evidence="2">
    <location>
        <begin position="16"/>
        <end position="158"/>
    </location>
</feature>
<dbReference type="InterPro" id="IPR006016">
    <property type="entry name" value="UspA"/>
</dbReference>
<dbReference type="InterPro" id="IPR014729">
    <property type="entry name" value="Rossmann-like_a/b/a_fold"/>
</dbReference>
<dbReference type="PRINTS" id="PR01438">
    <property type="entry name" value="UNVRSLSTRESS"/>
</dbReference>
<evidence type="ECO:0000313" key="3">
    <source>
        <dbReference type="EMBL" id="AJW70487.1"/>
    </source>
</evidence>
<reference evidence="4" key="1">
    <citation type="submission" date="2015-03" db="EMBL/GenBank/DDBJ databases">
        <title>Characterization of two novel Thaumarchaeota isolated from the Northern Adriatic Sea.</title>
        <authorList>
            <person name="Bayer B."/>
            <person name="Vojvoda J."/>
            <person name="Offre P."/>
            <person name="Srivastava A."/>
            <person name="Elisabeth N."/>
            <person name="Garcia J.A.L."/>
            <person name="Schleper C."/>
            <person name="Herndl G.J."/>
        </authorList>
    </citation>
    <scope>NUCLEOTIDE SEQUENCE [LARGE SCALE GENOMIC DNA]</scope>
    <source>
        <strain evidence="4">NF5</strain>
    </source>
</reference>
<dbReference type="Proteomes" id="UP000032408">
    <property type="component" value="Chromosome"/>
</dbReference>
<dbReference type="AlphaFoldDB" id="A0A0D5C256"/>
<accession>A0A0D5C256</accession>
<sequence>MQVYSPQSEKFSKILFKKILVPFDNSKMSDRAFWHAINLNFNHKTEIIILSVYHSDHLSISFLDYNAHQTIIEREKLNEIKLKHKKLKEISEESGVTCRTFVAASSSITQTVMSYIYSTKADLVIMGTRGNGSDRKLMLGSVSLEVSQKSPVPVLLVK</sequence>
<dbReference type="GeneID" id="24820023"/>
<dbReference type="SUPFAM" id="SSF52402">
    <property type="entry name" value="Adenine nucleotide alpha hydrolases-like"/>
    <property type="match status" value="1"/>
</dbReference>
<dbReference type="PANTHER" id="PTHR46268">
    <property type="entry name" value="STRESS RESPONSE PROTEIN NHAX"/>
    <property type="match status" value="1"/>
</dbReference>
<dbReference type="InterPro" id="IPR006015">
    <property type="entry name" value="Universal_stress_UspA"/>
</dbReference>
<dbReference type="HOGENOM" id="CLU_049301_16_5_2"/>
<evidence type="ECO:0000259" key="2">
    <source>
        <dbReference type="Pfam" id="PF00582"/>
    </source>
</evidence>
<organism evidence="3 4">
    <name type="scientific">Nitrosopumilus adriaticus</name>
    <dbReference type="NCBI Taxonomy" id="1580092"/>
    <lineage>
        <taxon>Archaea</taxon>
        <taxon>Nitrososphaerota</taxon>
        <taxon>Nitrososphaeria</taxon>
        <taxon>Nitrosopumilales</taxon>
        <taxon>Nitrosopumilaceae</taxon>
        <taxon>Nitrosopumilus</taxon>
    </lineage>
</organism>